<keyword evidence="2 12" id="KW-0479">Metal-binding</keyword>
<evidence type="ECO:0000256" key="1">
    <source>
        <dbReference type="ARBA" id="ARBA00001947"/>
    </source>
</evidence>
<dbReference type="GO" id="GO:0008270">
    <property type="term" value="F:zinc ion binding"/>
    <property type="evidence" value="ECO:0007669"/>
    <property type="project" value="InterPro"/>
</dbReference>
<evidence type="ECO:0000256" key="8">
    <source>
        <dbReference type="ARBA" id="ARBA00039102"/>
    </source>
</evidence>
<organism evidence="16">
    <name type="scientific">Streptomyces sp. TP-A2060</name>
    <dbReference type="NCBI Taxonomy" id="991125"/>
    <lineage>
        <taxon>Bacteria</taxon>
        <taxon>Bacillati</taxon>
        <taxon>Actinomycetota</taxon>
        <taxon>Actinomycetes</taxon>
        <taxon>Kitasatosporales</taxon>
        <taxon>Streptomycetaceae</taxon>
        <taxon>Streptomyces</taxon>
    </lineage>
</organism>
<dbReference type="AlphaFoldDB" id="I3NN62"/>
<keyword evidence="3 12" id="KW-0862">Zinc</keyword>
<dbReference type="EMBL" id="JF429418">
    <property type="protein sequence ID" value="ADZ13550.1"/>
    <property type="molecule type" value="Genomic_DNA"/>
</dbReference>
<sequence>MTDLVITAPGRLEVREAAEARPGGPDDVVVRVDRVTLCGSDYGLFGGAYGGPSTYPLRFGHEWSGRVVDAGRDATGLVGRAVTGDCSLWCGHCPQCRTDRNRCEHIEKFGLTVDGFSVRQRSVDRRFLYVDEHGLRPGTLAMTEFFSVVHHALRPAGPSARGAEVLVVGGGALGLAAQLLLTRKFGAARVTLLERDPAKRRTVRGLLEPETELSPPPEPEEIEAVRGYRTMARHARYPLVLECSGTADGVNCALALAGLGGTVLWLGLARRGMLRPDLVVAKGLTVVGSIGGTGDFPEVMRFLAAHEERASALVTHRFPADSARQALSAAPDERAVRVKVQLDFSGDDSPSRSEVQGDSGELTGNAVPDEGAGR</sequence>
<evidence type="ECO:0000256" key="12">
    <source>
        <dbReference type="RuleBase" id="RU361277"/>
    </source>
</evidence>
<feature type="domain" description="Alcohol dehydrogenase-like N-terminal" evidence="15">
    <location>
        <begin position="24"/>
        <end position="119"/>
    </location>
</feature>
<accession>I3NN62</accession>
<dbReference type="SUPFAM" id="SSF51735">
    <property type="entry name" value="NAD(P)-binding Rossmann-fold domains"/>
    <property type="match status" value="1"/>
</dbReference>
<dbReference type="InterPro" id="IPR036291">
    <property type="entry name" value="NAD(P)-bd_dom_sf"/>
</dbReference>
<dbReference type="InterPro" id="IPR013149">
    <property type="entry name" value="ADH-like_C"/>
</dbReference>
<evidence type="ECO:0000256" key="4">
    <source>
        <dbReference type="ARBA" id="ARBA00023002"/>
    </source>
</evidence>
<feature type="domain" description="Alcohol dehydrogenase-like C-terminal" evidence="14">
    <location>
        <begin position="173"/>
        <end position="304"/>
    </location>
</feature>
<comment type="similarity">
    <text evidence="7">Belongs to the zinc-containing alcohol dehydrogenase family. DOIA dehydrogenase subfamily.</text>
</comment>
<evidence type="ECO:0000256" key="6">
    <source>
        <dbReference type="ARBA" id="ARBA00037908"/>
    </source>
</evidence>
<dbReference type="InterPro" id="IPR002328">
    <property type="entry name" value="ADH_Zn_CS"/>
</dbReference>
<comment type="pathway">
    <text evidence="6">Metabolic intermediate biosynthesis; 2-deoxystreptamine biosynthesis; 2-deoxystreptamine from D-glucose 6-phosphate: step 3/4.</text>
</comment>
<dbReference type="Pfam" id="PF08240">
    <property type="entry name" value="ADH_N"/>
    <property type="match status" value="1"/>
</dbReference>
<keyword evidence="4" id="KW-0560">Oxidoreductase</keyword>
<dbReference type="Gene3D" id="3.90.180.10">
    <property type="entry name" value="Medium-chain alcohol dehydrogenases, catalytic domain"/>
    <property type="match status" value="1"/>
</dbReference>
<evidence type="ECO:0000256" key="7">
    <source>
        <dbReference type="ARBA" id="ARBA00038004"/>
    </source>
</evidence>
<evidence type="ECO:0000313" key="16">
    <source>
        <dbReference type="EMBL" id="ADZ13550.1"/>
    </source>
</evidence>
<reference evidence="16" key="1">
    <citation type="journal article" date="2012" name="J. Am. Chem. Soc.">
        <title>Characterization of yatakemycin gene cluster revealing a radical S-adenosylmethionine dependent methyltransferase and highlighting spirocyclopropane biosynthesis.</title>
        <authorList>
            <person name="Huang W."/>
            <person name="Xu H."/>
            <person name="Li Y."/>
            <person name="Zhang F."/>
            <person name="Chen X.Y."/>
            <person name="He Q.L."/>
            <person name="Igarashi Y."/>
            <person name="Tang G.L."/>
        </authorList>
    </citation>
    <scope>NUCLEOTIDE SEQUENCE</scope>
    <source>
        <strain evidence="16">TP-A2060</strain>
    </source>
</reference>
<dbReference type="PANTHER" id="PTHR43401">
    <property type="entry name" value="L-THREONINE 3-DEHYDROGENASE"/>
    <property type="match status" value="1"/>
</dbReference>
<dbReference type="GO" id="GO:0016491">
    <property type="term" value="F:oxidoreductase activity"/>
    <property type="evidence" value="ECO:0007669"/>
    <property type="project" value="UniProtKB-KW"/>
</dbReference>
<dbReference type="InterPro" id="IPR011032">
    <property type="entry name" value="GroES-like_sf"/>
</dbReference>
<evidence type="ECO:0000256" key="11">
    <source>
        <dbReference type="ARBA" id="ARBA00049085"/>
    </source>
</evidence>
<evidence type="ECO:0000256" key="9">
    <source>
        <dbReference type="ARBA" id="ARBA00039387"/>
    </source>
</evidence>
<comment type="catalytic activity">
    <reaction evidence="10">
        <text>2-deoxy-scyllo-inosamine + NAD(+) = 3-amino-2,3-dideoxy-scyllo-inosose + NADH + H(+)</text>
        <dbReference type="Rhea" id="RHEA:33883"/>
        <dbReference type="ChEBI" id="CHEBI:15378"/>
        <dbReference type="ChEBI" id="CHEBI:57540"/>
        <dbReference type="ChEBI" id="CHEBI:57945"/>
        <dbReference type="ChEBI" id="CHEBI:65002"/>
        <dbReference type="ChEBI" id="CHEBI:65003"/>
        <dbReference type="EC" id="1.1.1.329"/>
    </reaction>
</comment>
<name>I3NN62_9ACTN</name>
<evidence type="ECO:0000256" key="5">
    <source>
        <dbReference type="ARBA" id="ARBA00037678"/>
    </source>
</evidence>
<dbReference type="EC" id="1.1.1.329" evidence="8"/>
<proteinExistence type="inferred from homology"/>
<dbReference type="InterPro" id="IPR050129">
    <property type="entry name" value="Zn_alcohol_dh"/>
</dbReference>
<dbReference type="PANTHER" id="PTHR43401:SF2">
    <property type="entry name" value="L-THREONINE 3-DEHYDROGENASE"/>
    <property type="match status" value="1"/>
</dbReference>
<comment type="cofactor">
    <cofactor evidence="1 12">
        <name>Zn(2+)</name>
        <dbReference type="ChEBI" id="CHEBI:29105"/>
    </cofactor>
</comment>
<comment type="catalytic activity">
    <reaction evidence="11">
        <text>2-deoxy-scyllo-inosamine + NADP(+) = 3-amino-2,3-dideoxy-scyllo-inosose + NADPH + H(+)</text>
        <dbReference type="Rhea" id="RHEA:33879"/>
        <dbReference type="ChEBI" id="CHEBI:15378"/>
        <dbReference type="ChEBI" id="CHEBI:57783"/>
        <dbReference type="ChEBI" id="CHEBI:58349"/>
        <dbReference type="ChEBI" id="CHEBI:65002"/>
        <dbReference type="ChEBI" id="CHEBI:65003"/>
        <dbReference type="EC" id="1.1.1.329"/>
    </reaction>
</comment>
<evidence type="ECO:0000256" key="3">
    <source>
        <dbReference type="ARBA" id="ARBA00022833"/>
    </source>
</evidence>
<dbReference type="InterPro" id="IPR013154">
    <property type="entry name" value="ADH-like_N"/>
</dbReference>
<evidence type="ECO:0000259" key="15">
    <source>
        <dbReference type="Pfam" id="PF08240"/>
    </source>
</evidence>
<evidence type="ECO:0000259" key="14">
    <source>
        <dbReference type="Pfam" id="PF00107"/>
    </source>
</evidence>
<protein>
    <recommendedName>
        <fullName evidence="9">2-deoxy-scyllo-inosamine dehydrogenase</fullName>
        <ecNumber evidence="8">1.1.1.329</ecNumber>
    </recommendedName>
</protein>
<evidence type="ECO:0000256" key="2">
    <source>
        <dbReference type="ARBA" id="ARBA00022723"/>
    </source>
</evidence>
<comment type="function">
    <text evidence="5">Catalyzes the oxidation of 2-deoxy-scyllo-inosamine (DOIA) with NAD(+) or NADP(+), forming 3-amino-2,3-dideoxy-scyllo-inosose (amino-DOI).</text>
</comment>
<dbReference type="Pfam" id="PF00107">
    <property type="entry name" value="ADH_zinc_N"/>
    <property type="match status" value="1"/>
</dbReference>
<evidence type="ECO:0000256" key="10">
    <source>
        <dbReference type="ARBA" id="ARBA00048685"/>
    </source>
</evidence>
<feature type="region of interest" description="Disordered" evidence="13">
    <location>
        <begin position="342"/>
        <end position="374"/>
    </location>
</feature>
<evidence type="ECO:0000256" key="13">
    <source>
        <dbReference type="SAM" id="MobiDB-lite"/>
    </source>
</evidence>
<dbReference type="SUPFAM" id="SSF50129">
    <property type="entry name" value="GroES-like"/>
    <property type="match status" value="1"/>
</dbReference>
<dbReference type="PROSITE" id="PS00059">
    <property type="entry name" value="ADH_ZINC"/>
    <property type="match status" value="1"/>
</dbReference>
<dbReference type="Gene3D" id="3.40.50.720">
    <property type="entry name" value="NAD(P)-binding Rossmann-like Domain"/>
    <property type="match status" value="1"/>
</dbReference>